<keyword evidence="1" id="KW-0472">Membrane</keyword>
<accession>A0A1C6XB56</accession>
<keyword evidence="1" id="KW-1133">Transmembrane helix</keyword>
<keyword evidence="1" id="KW-0812">Transmembrane</keyword>
<dbReference type="Proteomes" id="UP000195489">
    <property type="component" value="Chromosome 7"/>
</dbReference>
<feature type="transmembrane region" description="Helical" evidence="1">
    <location>
        <begin position="6"/>
        <end position="28"/>
    </location>
</feature>
<dbReference type="EMBL" id="LT608159">
    <property type="protein sequence ID" value="SCM02411.1"/>
    <property type="molecule type" value="Genomic_DNA"/>
</dbReference>
<proteinExistence type="predicted"/>
<evidence type="ECO:0000313" key="4">
    <source>
        <dbReference type="EMBL" id="SCM02411.1"/>
    </source>
</evidence>
<evidence type="ECO:0000259" key="2">
    <source>
        <dbReference type="Pfam" id="PF12146"/>
    </source>
</evidence>
<evidence type="ECO:0000256" key="1">
    <source>
        <dbReference type="SAM" id="Phobius"/>
    </source>
</evidence>
<dbReference type="GO" id="GO:0008474">
    <property type="term" value="F:palmitoyl-(protein) hydrolase activity"/>
    <property type="evidence" value="ECO:0007669"/>
    <property type="project" value="TreeGrafter"/>
</dbReference>
<evidence type="ECO:0000313" key="3">
    <source>
        <dbReference type="EMBL" id="SCM00902.1"/>
    </source>
</evidence>
<dbReference type="PANTHER" id="PTHR12277">
    <property type="entry name" value="ALPHA/BETA HYDROLASE DOMAIN-CONTAINING PROTEIN"/>
    <property type="match status" value="1"/>
</dbReference>
<sequence length="287" mass="32633">MVLKKLIISIVVAIIAVLVVINTTIYFIQDSLIFVKIKADPQYIKPLGPNYEEIMMPTEDNQKLRCWFIKTEDYKNKPVILYFLGNGSYLEKNVEIYNLIVGRVDVSVFSCSNRGSGDNDLSPSEALFYKDGQAYINYLKSINMKHIFVLGTSMGGAVAIETAKNNVNHISGLIVQNSFLSMKEMAKLAQPFLFFFIISYDLLIRTKMNNEQKIKENRVPALFNISEKDKIVPPSHGKKLYELCPSQKFIYTAKDGEHVDILVNDDGSYHRSMKIFIEAAISKYGKK</sequence>
<dbReference type="InterPro" id="IPR022742">
    <property type="entry name" value="Hydrolase_4"/>
</dbReference>
<name>A0A1C6XB56_PLACU</name>
<organism evidence="3 6">
    <name type="scientific">Plasmodium chabaudi chabaudi</name>
    <dbReference type="NCBI Taxonomy" id="31271"/>
    <lineage>
        <taxon>Eukaryota</taxon>
        <taxon>Sar</taxon>
        <taxon>Alveolata</taxon>
        <taxon>Apicomplexa</taxon>
        <taxon>Aconoidasida</taxon>
        <taxon>Haemosporida</taxon>
        <taxon>Plasmodiidae</taxon>
        <taxon>Plasmodium</taxon>
        <taxon>Plasmodium (Vinckeia)</taxon>
    </lineage>
</organism>
<evidence type="ECO:0000313" key="6">
    <source>
        <dbReference type="Proteomes" id="UP000507163"/>
    </source>
</evidence>
<dbReference type="PANTHER" id="PTHR12277:SF81">
    <property type="entry name" value="PROTEIN ABHD13"/>
    <property type="match status" value="1"/>
</dbReference>
<dbReference type="Pfam" id="PF12146">
    <property type="entry name" value="Hydrolase_4"/>
    <property type="match status" value="1"/>
</dbReference>
<dbReference type="Gene3D" id="3.40.50.1820">
    <property type="entry name" value="alpha/beta hydrolase"/>
    <property type="match status" value="1"/>
</dbReference>
<dbReference type="InterPro" id="IPR029058">
    <property type="entry name" value="AB_hydrolase_fold"/>
</dbReference>
<dbReference type="SUPFAM" id="SSF53474">
    <property type="entry name" value="alpha/beta-Hydrolases"/>
    <property type="match status" value="1"/>
</dbReference>
<protein>
    <submittedName>
        <fullName evidence="3">BEM46-like protein, putative</fullName>
    </submittedName>
</protein>
<evidence type="ECO:0000313" key="5">
    <source>
        <dbReference type="Proteomes" id="UP000195489"/>
    </source>
</evidence>
<dbReference type="GO" id="GO:0016020">
    <property type="term" value="C:membrane"/>
    <property type="evidence" value="ECO:0007669"/>
    <property type="project" value="TreeGrafter"/>
</dbReference>
<dbReference type="Proteomes" id="UP000507163">
    <property type="component" value="Chromosome 7"/>
</dbReference>
<feature type="domain" description="Serine aminopeptidase S33" evidence="2">
    <location>
        <begin position="106"/>
        <end position="192"/>
    </location>
</feature>
<reference evidence="5 6" key="1">
    <citation type="submission" date="2016-08" db="EMBL/GenBank/DDBJ databases">
        <authorList>
            <consortium name="Pathogen Informatics"/>
        </authorList>
    </citation>
    <scope>NUCLEOTIDE SEQUENCE [LARGE SCALE GENOMIC DNA]</scope>
    <source>
        <strain evidence="3 6">AJ</strain>
        <strain evidence="4 5">CB</strain>
    </source>
</reference>
<gene>
    <name evidence="3" type="primary">PBLP</name>
    <name evidence="3" type="ORF">PCHAJ_000133900</name>
    <name evidence="4" type="ORF">PCHCB_000133500</name>
</gene>
<dbReference type="AlphaFoldDB" id="A0A1C6XB56"/>
<dbReference type="EMBL" id="LT608173">
    <property type="protein sequence ID" value="SCM00902.1"/>
    <property type="molecule type" value="Genomic_DNA"/>
</dbReference>